<feature type="transmembrane region" description="Helical" evidence="6">
    <location>
        <begin position="176"/>
        <end position="195"/>
    </location>
</feature>
<name>A0A8K0DP54_9ROSA</name>
<keyword evidence="3 6" id="KW-1133">Transmembrane helix</keyword>
<evidence type="ECO:0000256" key="5">
    <source>
        <dbReference type="SAM" id="MobiDB-lite"/>
    </source>
</evidence>
<sequence>MAHGFCFLPYDGHRRRKLHVRTPLKRHQVRPRLRPNDTKPHQLLQRRGCQHRHSVRPNQRADTSMGRLIRRRTPELLRLLHDMALCYIGISAAVISQLYPDFYGLNDTKSFTLFVSWLPTVLCFSSLRTIRIMKVTQHKNERKVLYKFLYISLALTVYLLTIITVAHNVTFNQGQYGGSAAVVILSLFLPLYVVVEEEYGLWKSKRISASLPPSVSVITQRRNALYSCPPCVDLEEL</sequence>
<comment type="subcellular location">
    <subcellularLocation>
        <location evidence="1">Membrane</location>
        <topology evidence="1">Multi-pass membrane protein</topology>
    </subcellularLocation>
</comment>
<dbReference type="GO" id="GO:0016020">
    <property type="term" value="C:membrane"/>
    <property type="evidence" value="ECO:0007669"/>
    <property type="project" value="UniProtKB-SubCell"/>
</dbReference>
<gene>
    <name evidence="8" type="ORF">FNV43_RR25149</name>
</gene>
<evidence type="ECO:0000256" key="4">
    <source>
        <dbReference type="ARBA" id="ARBA00023136"/>
    </source>
</evidence>
<reference evidence="8" key="1">
    <citation type="submission" date="2020-03" db="EMBL/GenBank/DDBJ databases">
        <title>A high-quality chromosome-level genome assembly of a woody plant with both climbing and erect habits, Rhamnella rubrinervis.</title>
        <authorList>
            <person name="Lu Z."/>
            <person name="Yang Y."/>
            <person name="Zhu X."/>
            <person name="Sun Y."/>
        </authorList>
    </citation>
    <scope>NUCLEOTIDE SEQUENCE</scope>
    <source>
        <strain evidence="8">BYM</strain>
        <tissue evidence="8">Leaf</tissue>
    </source>
</reference>
<dbReference type="InterPro" id="IPR010658">
    <property type="entry name" value="Nodulin-like"/>
</dbReference>
<feature type="domain" description="Nodulin-like" evidence="7">
    <location>
        <begin position="83"/>
        <end position="195"/>
    </location>
</feature>
<proteinExistence type="predicted"/>
<dbReference type="PANTHER" id="PTHR21576:SF156">
    <property type="entry name" value="PROTEIN NUCLEAR FUSION DEFECTIVE 4-LIKE"/>
    <property type="match status" value="1"/>
</dbReference>
<evidence type="ECO:0000313" key="8">
    <source>
        <dbReference type="EMBL" id="KAF3434046.1"/>
    </source>
</evidence>
<dbReference type="EMBL" id="VOIH02000011">
    <property type="protein sequence ID" value="KAF3434046.1"/>
    <property type="molecule type" value="Genomic_DNA"/>
</dbReference>
<feature type="region of interest" description="Disordered" evidence="5">
    <location>
        <begin position="28"/>
        <end position="63"/>
    </location>
</feature>
<dbReference type="Proteomes" id="UP000796880">
    <property type="component" value="Unassembled WGS sequence"/>
</dbReference>
<dbReference type="OrthoDB" id="410267at2759"/>
<keyword evidence="9" id="KW-1185">Reference proteome</keyword>
<protein>
    <recommendedName>
        <fullName evidence="7">Nodulin-like domain-containing protein</fullName>
    </recommendedName>
</protein>
<evidence type="ECO:0000256" key="3">
    <source>
        <dbReference type="ARBA" id="ARBA00022989"/>
    </source>
</evidence>
<evidence type="ECO:0000313" key="9">
    <source>
        <dbReference type="Proteomes" id="UP000796880"/>
    </source>
</evidence>
<keyword evidence="4 6" id="KW-0472">Membrane</keyword>
<evidence type="ECO:0000256" key="6">
    <source>
        <dbReference type="SAM" id="Phobius"/>
    </source>
</evidence>
<accession>A0A8K0DP54</accession>
<dbReference type="Pfam" id="PF06813">
    <property type="entry name" value="Nodulin-like"/>
    <property type="match status" value="1"/>
</dbReference>
<feature type="transmembrane region" description="Helical" evidence="6">
    <location>
        <begin position="148"/>
        <end position="170"/>
    </location>
</feature>
<evidence type="ECO:0000256" key="1">
    <source>
        <dbReference type="ARBA" id="ARBA00004141"/>
    </source>
</evidence>
<feature type="transmembrane region" description="Helical" evidence="6">
    <location>
        <begin position="79"/>
        <end position="99"/>
    </location>
</feature>
<dbReference type="AlphaFoldDB" id="A0A8K0DP54"/>
<evidence type="ECO:0000256" key="2">
    <source>
        <dbReference type="ARBA" id="ARBA00022692"/>
    </source>
</evidence>
<comment type="caution">
    <text evidence="8">The sequence shown here is derived from an EMBL/GenBank/DDBJ whole genome shotgun (WGS) entry which is preliminary data.</text>
</comment>
<organism evidence="8 9">
    <name type="scientific">Rhamnella rubrinervis</name>
    <dbReference type="NCBI Taxonomy" id="2594499"/>
    <lineage>
        <taxon>Eukaryota</taxon>
        <taxon>Viridiplantae</taxon>
        <taxon>Streptophyta</taxon>
        <taxon>Embryophyta</taxon>
        <taxon>Tracheophyta</taxon>
        <taxon>Spermatophyta</taxon>
        <taxon>Magnoliopsida</taxon>
        <taxon>eudicotyledons</taxon>
        <taxon>Gunneridae</taxon>
        <taxon>Pentapetalae</taxon>
        <taxon>rosids</taxon>
        <taxon>fabids</taxon>
        <taxon>Rosales</taxon>
        <taxon>Rhamnaceae</taxon>
        <taxon>rhamnoid group</taxon>
        <taxon>Rhamneae</taxon>
        <taxon>Rhamnella</taxon>
    </lineage>
</organism>
<keyword evidence="2 6" id="KW-0812">Transmembrane</keyword>
<feature type="transmembrane region" description="Helical" evidence="6">
    <location>
        <begin position="111"/>
        <end position="127"/>
    </location>
</feature>
<evidence type="ECO:0000259" key="7">
    <source>
        <dbReference type="Pfam" id="PF06813"/>
    </source>
</evidence>
<dbReference type="PANTHER" id="PTHR21576">
    <property type="entry name" value="UNCHARACTERIZED NODULIN-LIKE PROTEIN"/>
    <property type="match status" value="1"/>
</dbReference>